<keyword evidence="7" id="KW-0143">Chaperone</keyword>
<keyword evidence="6" id="KW-0496">Mitochondrion</keyword>
<dbReference type="EMBL" id="JAEUBG010003043">
    <property type="protein sequence ID" value="KAH3683562.1"/>
    <property type="molecule type" value="Genomic_DNA"/>
</dbReference>
<dbReference type="CDD" id="cd20267">
    <property type="entry name" value="Complex1_LYR_LYRM7"/>
    <property type="match status" value="1"/>
</dbReference>
<keyword evidence="5" id="KW-0809">Transit peptide</keyword>
<dbReference type="Proteomes" id="UP000774326">
    <property type="component" value="Unassembled WGS sequence"/>
</dbReference>
<comment type="function">
    <text evidence="8">Assembly factor required for Rieske Fe-S protein RIP1 incorporation into the cytochrome b-c1 (CIII) complex. Functions as a chaperone, binding to this subunit within the mitochondrial matrix and stabilizing it prior to its translocation and insertion into the late CIII dimeric intermediate within the mitochondrial inner membrane. Modulates the mitochondrial matrix zinc pool.</text>
</comment>
<protein>
    <recommendedName>
        <fullName evidence="4">Mitochondrial zinc maintenance protein 1, mitochondrial</fullName>
    </recommendedName>
</protein>
<comment type="subcellular location">
    <subcellularLocation>
        <location evidence="1">Mitochondrion matrix</location>
    </subcellularLocation>
</comment>
<dbReference type="OrthoDB" id="529194at2759"/>
<evidence type="ECO:0000313" key="10">
    <source>
        <dbReference type="Proteomes" id="UP000774326"/>
    </source>
</evidence>
<dbReference type="InterPro" id="IPR045298">
    <property type="entry name" value="Complex1_LYR_LYRM7"/>
</dbReference>
<dbReference type="AlphaFoldDB" id="A0A9P8Q5P7"/>
<name>A0A9P8Q5P7_WICPI</name>
<sequence length="119" mass="12992">MSSRGLRAYRDVLRAAKVAFNGDVKVLTAAREEIQRGFRNPDLSLTEEERLSHVEGVSKFLLSNIVQASKEPEGAKYRLNIHEHTELGDNDTVFKNKGKQTLGGGNGQFAGCCGGSGRK</sequence>
<dbReference type="GO" id="GO:0005759">
    <property type="term" value="C:mitochondrial matrix"/>
    <property type="evidence" value="ECO:0007669"/>
    <property type="project" value="UniProtKB-SubCell"/>
</dbReference>
<evidence type="ECO:0000256" key="2">
    <source>
        <dbReference type="ARBA" id="ARBA00009949"/>
    </source>
</evidence>
<evidence type="ECO:0000256" key="4">
    <source>
        <dbReference type="ARBA" id="ARBA00015108"/>
    </source>
</evidence>
<dbReference type="GO" id="GO:0044183">
    <property type="term" value="F:protein folding chaperone"/>
    <property type="evidence" value="ECO:0007669"/>
    <property type="project" value="TreeGrafter"/>
</dbReference>
<comment type="caution">
    <text evidence="9">The sequence shown here is derived from an EMBL/GenBank/DDBJ whole genome shotgun (WGS) entry which is preliminary data.</text>
</comment>
<reference evidence="9" key="2">
    <citation type="submission" date="2021-01" db="EMBL/GenBank/DDBJ databases">
        <authorList>
            <person name="Schikora-Tamarit M.A."/>
        </authorList>
    </citation>
    <scope>NUCLEOTIDE SEQUENCE</scope>
    <source>
        <strain evidence="9">CBS2887</strain>
    </source>
</reference>
<dbReference type="PANTHER" id="PTHR46749:SF1">
    <property type="entry name" value="COMPLEX III ASSEMBLY FACTOR LYRM7"/>
    <property type="match status" value="1"/>
</dbReference>
<proteinExistence type="inferred from homology"/>
<evidence type="ECO:0000256" key="3">
    <source>
        <dbReference type="ARBA" id="ARBA00011589"/>
    </source>
</evidence>
<evidence type="ECO:0000256" key="7">
    <source>
        <dbReference type="ARBA" id="ARBA00023186"/>
    </source>
</evidence>
<comment type="subunit">
    <text evidence="3">Interacts with RIP1.</text>
</comment>
<evidence type="ECO:0000256" key="1">
    <source>
        <dbReference type="ARBA" id="ARBA00004305"/>
    </source>
</evidence>
<evidence type="ECO:0000256" key="8">
    <source>
        <dbReference type="ARBA" id="ARBA00025268"/>
    </source>
</evidence>
<evidence type="ECO:0000256" key="5">
    <source>
        <dbReference type="ARBA" id="ARBA00022946"/>
    </source>
</evidence>
<evidence type="ECO:0000256" key="6">
    <source>
        <dbReference type="ARBA" id="ARBA00023128"/>
    </source>
</evidence>
<accession>A0A9P8Q5P7</accession>
<evidence type="ECO:0000313" key="9">
    <source>
        <dbReference type="EMBL" id="KAH3683562.1"/>
    </source>
</evidence>
<reference evidence="9" key="1">
    <citation type="journal article" date="2021" name="Open Biol.">
        <title>Shared evolutionary footprints suggest mitochondrial oxidative damage underlies multiple complex I losses in fungi.</title>
        <authorList>
            <person name="Schikora-Tamarit M.A."/>
            <person name="Marcet-Houben M."/>
            <person name="Nosek J."/>
            <person name="Gabaldon T."/>
        </authorList>
    </citation>
    <scope>NUCLEOTIDE SEQUENCE</scope>
    <source>
        <strain evidence="9">CBS2887</strain>
    </source>
</reference>
<comment type="similarity">
    <text evidence="2">Belongs to the complex I LYR family. MZM1 subfamily.</text>
</comment>
<gene>
    <name evidence="9" type="ORF">WICPIJ_005458</name>
</gene>
<keyword evidence="10" id="KW-1185">Reference proteome</keyword>
<organism evidence="9 10">
    <name type="scientific">Wickerhamomyces pijperi</name>
    <name type="common">Yeast</name>
    <name type="synonym">Pichia pijperi</name>
    <dbReference type="NCBI Taxonomy" id="599730"/>
    <lineage>
        <taxon>Eukaryota</taxon>
        <taxon>Fungi</taxon>
        <taxon>Dikarya</taxon>
        <taxon>Ascomycota</taxon>
        <taxon>Saccharomycotina</taxon>
        <taxon>Saccharomycetes</taxon>
        <taxon>Phaffomycetales</taxon>
        <taxon>Wickerhamomycetaceae</taxon>
        <taxon>Wickerhamomyces</taxon>
    </lineage>
</organism>
<dbReference type="PANTHER" id="PTHR46749">
    <property type="entry name" value="COMPLEX III ASSEMBLY FACTOR LYRM7"/>
    <property type="match status" value="1"/>
</dbReference>
<dbReference type="GO" id="GO:0034551">
    <property type="term" value="P:mitochondrial respiratory chain complex III assembly"/>
    <property type="evidence" value="ECO:0007669"/>
    <property type="project" value="InterPro"/>
</dbReference>
<dbReference type="InterPro" id="IPR050435">
    <property type="entry name" value="MZM1/LYRM7"/>
</dbReference>